<evidence type="ECO:0000256" key="1">
    <source>
        <dbReference type="SAM" id="MobiDB-lite"/>
    </source>
</evidence>
<evidence type="ECO:0000256" key="2">
    <source>
        <dbReference type="SAM" id="SignalP"/>
    </source>
</evidence>
<dbReference type="KEGG" id="dwi:6652511"/>
<feature type="region of interest" description="Disordered" evidence="1">
    <location>
        <begin position="45"/>
        <end position="64"/>
    </location>
</feature>
<feature type="signal peptide" evidence="2">
    <location>
        <begin position="1"/>
        <end position="18"/>
    </location>
</feature>
<evidence type="ECO:0000313" key="3">
    <source>
        <dbReference type="EMBL" id="EDW85926.1"/>
    </source>
</evidence>
<name>B4NNI7_DROWI</name>
<dbReference type="AlphaFoldDB" id="B4NNI7"/>
<proteinExistence type="predicted"/>
<dbReference type="STRING" id="7260.B4NNI7"/>
<protein>
    <submittedName>
        <fullName evidence="3">Uncharacterized protein</fullName>
    </submittedName>
</protein>
<dbReference type="EMBL" id="CH964282">
    <property type="protein sequence ID" value="EDW85926.1"/>
    <property type="molecule type" value="Genomic_DNA"/>
</dbReference>
<gene>
    <name evidence="3" type="primary">Dwil\GK23322</name>
    <name evidence="3" type="ORF">Dwil_GK23322</name>
</gene>
<feature type="compositionally biased region" description="Polar residues" evidence="1">
    <location>
        <begin position="211"/>
        <end position="227"/>
    </location>
</feature>
<reference evidence="3 4" key="1">
    <citation type="journal article" date="2007" name="Nature">
        <title>Evolution of genes and genomes on the Drosophila phylogeny.</title>
        <authorList>
            <consortium name="Drosophila 12 Genomes Consortium"/>
            <person name="Clark A.G."/>
            <person name="Eisen M.B."/>
            <person name="Smith D.R."/>
            <person name="Bergman C.M."/>
            <person name="Oliver B."/>
            <person name="Markow T.A."/>
            <person name="Kaufman T.C."/>
            <person name="Kellis M."/>
            <person name="Gelbart W."/>
            <person name="Iyer V.N."/>
            <person name="Pollard D.A."/>
            <person name="Sackton T.B."/>
            <person name="Larracuente A.M."/>
            <person name="Singh N.D."/>
            <person name="Abad J.P."/>
            <person name="Abt D.N."/>
            <person name="Adryan B."/>
            <person name="Aguade M."/>
            <person name="Akashi H."/>
            <person name="Anderson W.W."/>
            <person name="Aquadro C.F."/>
            <person name="Ardell D.H."/>
            <person name="Arguello R."/>
            <person name="Artieri C.G."/>
            <person name="Barbash D.A."/>
            <person name="Barker D."/>
            <person name="Barsanti P."/>
            <person name="Batterham P."/>
            <person name="Batzoglou S."/>
            <person name="Begun D."/>
            <person name="Bhutkar A."/>
            <person name="Blanco E."/>
            <person name="Bosak S.A."/>
            <person name="Bradley R.K."/>
            <person name="Brand A.D."/>
            <person name="Brent M.R."/>
            <person name="Brooks A.N."/>
            <person name="Brown R.H."/>
            <person name="Butlin R.K."/>
            <person name="Caggese C."/>
            <person name="Calvi B.R."/>
            <person name="Bernardo de Carvalho A."/>
            <person name="Caspi A."/>
            <person name="Castrezana S."/>
            <person name="Celniker S.E."/>
            <person name="Chang J.L."/>
            <person name="Chapple C."/>
            <person name="Chatterji S."/>
            <person name="Chinwalla A."/>
            <person name="Civetta A."/>
            <person name="Clifton S.W."/>
            <person name="Comeron J.M."/>
            <person name="Costello J.C."/>
            <person name="Coyne J.A."/>
            <person name="Daub J."/>
            <person name="David R.G."/>
            <person name="Delcher A.L."/>
            <person name="Delehaunty K."/>
            <person name="Do C.B."/>
            <person name="Ebling H."/>
            <person name="Edwards K."/>
            <person name="Eickbush T."/>
            <person name="Evans J.D."/>
            <person name="Filipski A."/>
            <person name="Findeiss S."/>
            <person name="Freyhult E."/>
            <person name="Fulton L."/>
            <person name="Fulton R."/>
            <person name="Garcia A.C."/>
            <person name="Gardiner A."/>
            <person name="Garfield D.A."/>
            <person name="Garvin B.E."/>
            <person name="Gibson G."/>
            <person name="Gilbert D."/>
            <person name="Gnerre S."/>
            <person name="Godfrey J."/>
            <person name="Good R."/>
            <person name="Gotea V."/>
            <person name="Gravely B."/>
            <person name="Greenberg A.J."/>
            <person name="Griffiths-Jones S."/>
            <person name="Gross S."/>
            <person name="Guigo R."/>
            <person name="Gustafson E.A."/>
            <person name="Haerty W."/>
            <person name="Hahn M.W."/>
            <person name="Halligan D.L."/>
            <person name="Halpern A.L."/>
            <person name="Halter G.M."/>
            <person name="Han M.V."/>
            <person name="Heger A."/>
            <person name="Hillier L."/>
            <person name="Hinrichs A.S."/>
            <person name="Holmes I."/>
            <person name="Hoskins R.A."/>
            <person name="Hubisz M.J."/>
            <person name="Hultmark D."/>
            <person name="Huntley M.A."/>
            <person name="Jaffe D.B."/>
            <person name="Jagadeeshan S."/>
            <person name="Jeck W.R."/>
            <person name="Johnson J."/>
            <person name="Jones C.D."/>
            <person name="Jordan W.C."/>
            <person name="Karpen G.H."/>
            <person name="Kataoka E."/>
            <person name="Keightley P.D."/>
            <person name="Kheradpour P."/>
            <person name="Kirkness E.F."/>
            <person name="Koerich L.B."/>
            <person name="Kristiansen K."/>
            <person name="Kudrna D."/>
            <person name="Kulathinal R.J."/>
            <person name="Kumar S."/>
            <person name="Kwok R."/>
            <person name="Lander E."/>
            <person name="Langley C.H."/>
            <person name="Lapoint R."/>
            <person name="Lazzaro B.P."/>
            <person name="Lee S.J."/>
            <person name="Levesque L."/>
            <person name="Li R."/>
            <person name="Lin C.F."/>
            <person name="Lin M.F."/>
            <person name="Lindblad-Toh K."/>
            <person name="Llopart A."/>
            <person name="Long M."/>
            <person name="Low L."/>
            <person name="Lozovsky E."/>
            <person name="Lu J."/>
            <person name="Luo M."/>
            <person name="Machado C.A."/>
            <person name="Makalowski W."/>
            <person name="Marzo M."/>
            <person name="Matsuda M."/>
            <person name="Matzkin L."/>
            <person name="McAllister B."/>
            <person name="McBride C.S."/>
            <person name="McKernan B."/>
            <person name="McKernan K."/>
            <person name="Mendez-Lago M."/>
            <person name="Minx P."/>
            <person name="Mollenhauer M.U."/>
            <person name="Montooth K."/>
            <person name="Mount S.M."/>
            <person name="Mu X."/>
            <person name="Myers E."/>
            <person name="Negre B."/>
            <person name="Newfeld S."/>
            <person name="Nielsen R."/>
            <person name="Noor M.A."/>
            <person name="O'Grady P."/>
            <person name="Pachter L."/>
            <person name="Papaceit M."/>
            <person name="Parisi M.J."/>
            <person name="Parisi M."/>
            <person name="Parts L."/>
            <person name="Pedersen J.S."/>
            <person name="Pesole G."/>
            <person name="Phillippy A.M."/>
            <person name="Ponting C.P."/>
            <person name="Pop M."/>
            <person name="Porcelli D."/>
            <person name="Powell J.R."/>
            <person name="Prohaska S."/>
            <person name="Pruitt K."/>
            <person name="Puig M."/>
            <person name="Quesneville H."/>
            <person name="Ram K.R."/>
            <person name="Rand D."/>
            <person name="Rasmussen M.D."/>
            <person name="Reed L.K."/>
            <person name="Reenan R."/>
            <person name="Reily A."/>
            <person name="Remington K.A."/>
            <person name="Rieger T.T."/>
            <person name="Ritchie M.G."/>
            <person name="Robin C."/>
            <person name="Rogers Y.H."/>
            <person name="Rohde C."/>
            <person name="Rozas J."/>
            <person name="Rubenfield M.J."/>
            <person name="Ruiz A."/>
            <person name="Russo S."/>
            <person name="Salzberg S.L."/>
            <person name="Sanchez-Gracia A."/>
            <person name="Saranga D.J."/>
            <person name="Sato H."/>
            <person name="Schaeffer S.W."/>
            <person name="Schatz M.C."/>
            <person name="Schlenke T."/>
            <person name="Schwartz R."/>
            <person name="Segarra C."/>
            <person name="Singh R.S."/>
            <person name="Sirot L."/>
            <person name="Sirota M."/>
            <person name="Sisneros N.B."/>
            <person name="Smith C.D."/>
            <person name="Smith T.F."/>
            <person name="Spieth J."/>
            <person name="Stage D.E."/>
            <person name="Stark A."/>
            <person name="Stephan W."/>
            <person name="Strausberg R.L."/>
            <person name="Strempel S."/>
            <person name="Sturgill D."/>
            <person name="Sutton G."/>
            <person name="Sutton G.G."/>
            <person name="Tao W."/>
            <person name="Teichmann S."/>
            <person name="Tobari Y.N."/>
            <person name="Tomimura Y."/>
            <person name="Tsolas J.M."/>
            <person name="Valente V.L."/>
            <person name="Venter E."/>
            <person name="Venter J.C."/>
            <person name="Vicario S."/>
            <person name="Vieira F.G."/>
            <person name="Vilella A.J."/>
            <person name="Villasante A."/>
            <person name="Walenz B."/>
            <person name="Wang J."/>
            <person name="Wasserman M."/>
            <person name="Watts T."/>
            <person name="Wilson D."/>
            <person name="Wilson R.K."/>
            <person name="Wing R.A."/>
            <person name="Wolfner M.F."/>
            <person name="Wong A."/>
            <person name="Wong G.K."/>
            <person name="Wu C.I."/>
            <person name="Wu G."/>
            <person name="Yamamoto D."/>
            <person name="Yang H.P."/>
            <person name="Yang S.P."/>
            <person name="Yorke J.A."/>
            <person name="Yoshida K."/>
            <person name="Zdobnov E."/>
            <person name="Zhang P."/>
            <person name="Zhang Y."/>
            <person name="Zimin A.V."/>
            <person name="Baldwin J."/>
            <person name="Abdouelleil A."/>
            <person name="Abdulkadir J."/>
            <person name="Abebe A."/>
            <person name="Abera B."/>
            <person name="Abreu J."/>
            <person name="Acer S.C."/>
            <person name="Aftuck L."/>
            <person name="Alexander A."/>
            <person name="An P."/>
            <person name="Anderson E."/>
            <person name="Anderson S."/>
            <person name="Arachi H."/>
            <person name="Azer M."/>
            <person name="Bachantsang P."/>
            <person name="Barry A."/>
            <person name="Bayul T."/>
            <person name="Berlin A."/>
            <person name="Bessette D."/>
            <person name="Bloom T."/>
            <person name="Blye J."/>
            <person name="Boguslavskiy L."/>
            <person name="Bonnet C."/>
            <person name="Boukhgalter B."/>
            <person name="Bourzgui I."/>
            <person name="Brown A."/>
            <person name="Cahill P."/>
            <person name="Channer S."/>
            <person name="Cheshatsang Y."/>
            <person name="Chuda L."/>
            <person name="Citroen M."/>
            <person name="Collymore A."/>
            <person name="Cooke P."/>
            <person name="Costello M."/>
            <person name="D'Aco K."/>
            <person name="Daza R."/>
            <person name="De Haan G."/>
            <person name="DeGray S."/>
            <person name="DeMaso C."/>
            <person name="Dhargay N."/>
            <person name="Dooley K."/>
            <person name="Dooley E."/>
            <person name="Doricent M."/>
            <person name="Dorje P."/>
            <person name="Dorjee K."/>
            <person name="Dupes A."/>
            <person name="Elong R."/>
            <person name="Falk J."/>
            <person name="Farina A."/>
            <person name="Faro S."/>
            <person name="Ferguson D."/>
            <person name="Fisher S."/>
            <person name="Foley C.D."/>
            <person name="Franke A."/>
            <person name="Friedrich D."/>
            <person name="Gadbois L."/>
            <person name="Gearin G."/>
            <person name="Gearin C.R."/>
            <person name="Giannoukos G."/>
            <person name="Goode T."/>
            <person name="Graham J."/>
            <person name="Grandbois E."/>
            <person name="Grewal S."/>
            <person name="Gyaltsen K."/>
            <person name="Hafez N."/>
            <person name="Hagos B."/>
            <person name="Hall J."/>
            <person name="Henson C."/>
            <person name="Hollinger A."/>
            <person name="Honan T."/>
            <person name="Huard M.D."/>
            <person name="Hughes L."/>
            <person name="Hurhula B."/>
            <person name="Husby M.E."/>
            <person name="Kamat A."/>
            <person name="Kanga B."/>
            <person name="Kashin S."/>
            <person name="Khazanovich D."/>
            <person name="Kisner P."/>
            <person name="Lance K."/>
            <person name="Lara M."/>
            <person name="Lee W."/>
            <person name="Lennon N."/>
            <person name="Letendre F."/>
            <person name="LeVine R."/>
            <person name="Lipovsky A."/>
            <person name="Liu X."/>
            <person name="Liu J."/>
            <person name="Liu S."/>
            <person name="Lokyitsang T."/>
            <person name="Lokyitsang Y."/>
            <person name="Lubonja R."/>
            <person name="Lui A."/>
            <person name="MacDonald P."/>
            <person name="Magnisalis V."/>
            <person name="Maru K."/>
            <person name="Matthews C."/>
            <person name="McCusker W."/>
            <person name="McDonough S."/>
            <person name="Mehta T."/>
            <person name="Meldrim J."/>
            <person name="Meneus L."/>
            <person name="Mihai O."/>
            <person name="Mihalev A."/>
            <person name="Mihova T."/>
            <person name="Mittelman R."/>
            <person name="Mlenga V."/>
            <person name="Montmayeur A."/>
            <person name="Mulrain L."/>
            <person name="Navidi A."/>
            <person name="Naylor J."/>
            <person name="Negash T."/>
            <person name="Nguyen T."/>
            <person name="Nguyen N."/>
            <person name="Nicol R."/>
            <person name="Norbu C."/>
            <person name="Norbu N."/>
            <person name="Novod N."/>
            <person name="O'Neill B."/>
            <person name="Osman S."/>
            <person name="Markiewicz E."/>
            <person name="Oyono O.L."/>
            <person name="Patti C."/>
            <person name="Phunkhang P."/>
            <person name="Pierre F."/>
            <person name="Priest M."/>
            <person name="Raghuraman S."/>
            <person name="Rege F."/>
            <person name="Reyes R."/>
            <person name="Rise C."/>
            <person name="Rogov P."/>
            <person name="Ross K."/>
            <person name="Ryan E."/>
            <person name="Settipalli S."/>
            <person name="Shea T."/>
            <person name="Sherpa N."/>
            <person name="Shi L."/>
            <person name="Shih D."/>
            <person name="Sparrow T."/>
            <person name="Spaulding J."/>
            <person name="Stalker J."/>
            <person name="Stange-Thomann N."/>
            <person name="Stavropoulos S."/>
            <person name="Stone C."/>
            <person name="Strader C."/>
            <person name="Tesfaye S."/>
            <person name="Thomson T."/>
            <person name="Thoulutsang Y."/>
            <person name="Thoulutsang D."/>
            <person name="Topham K."/>
            <person name="Topping I."/>
            <person name="Tsamla T."/>
            <person name="Vassiliev H."/>
            <person name="Vo A."/>
            <person name="Wangchuk T."/>
            <person name="Wangdi T."/>
            <person name="Weiand M."/>
            <person name="Wilkinson J."/>
            <person name="Wilson A."/>
            <person name="Yadav S."/>
            <person name="Young G."/>
            <person name="Yu Q."/>
            <person name="Zembek L."/>
            <person name="Zhong D."/>
            <person name="Zimmer A."/>
            <person name="Zwirko Z."/>
            <person name="Jaffe D.B."/>
            <person name="Alvarez P."/>
            <person name="Brockman W."/>
            <person name="Butler J."/>
            <person name="Chin C."/>
            <person name="Gnerre S."/>
            <person name="Grabherr M."/>
            <person name="Kleber M."/>
            <person name="Mauceli E."/>
            <person name="MacCallum I."/>
        </authorList>
    </citation>
    <scope>NUCLEOTIDE SEQUENCE [LARGE SCALE GENOMIC DNA]</scope>
    <source>
        <strain evidence="4">Tucson 14030-0811.24</strain>
    </source>
</reference>
<feature type="chain" id="PRO_5002820074" evidence="2">
    <location>
        <begin position="19"/>
        <end position="298"/>
    </location>
</feature>
<keyword evidence="2" id="KW-0732">Signal</keyword>
<evidence type="ECO:0000313" key="4">
    <source>
        <dbReference type="Proteomes" id="UP000007798"/>
    </source>
</evidence>
<dbReference type="eggNOG" id="KOG4562">
    <property type="taxonomic scope" value="Eukaryota"/>
</dbReference>
<keyword evidence="4" id="KW-1185">Reference proteome</keyword>
<accession>B4NNI7</accession>
<feature type="compositionally biased region" description="Low complexity" evidence="1">
    <location>
        <begin position="113"/>
        <end position="174"/>
    </location>
</feature>
<sequence length="298" mass="30234">MLIKPLCLVICLVASVRGQTSFSIPIPNFLAGFFGGGTAATSSANAAAGSGTGSGTGTGSSSSNNNNLDDYIAQSLYYSSGLQYIDALRQQREQNYLNYLLALTLANGQFTTPAPTSSTTSTAVTPTTSTAIPTTTGPSTTSTAVAPTASDTTSTAVAPTASDTTSTAVAPTASDNTSTAVAPAGGDTTSTAVAPAGGDTTSTAVAPAGGDTTSTAVAPSDSDGTSTAVAPARFGSYASDFTTSKPLHYDQNQFYYWNGQNLMKQGIPPAGSYIYIPYDPLGQFQAQLRANYRNIPRK</sequence>
<dbReference type="Proteomes" id="UP000007798">
    <property type="component" value="Unassembled WGS sequence"/>
</dbReference>
<dbReference type="HOGENOM" id="CLU_934695_0_0_1"/>
<organism evidence="3 4">
    <name type="scientific">Drosophila willistoni</name>
    <name type="common">Fruit fly</name>
    <dbReference type="NCBI Taxonomy" id="7260"/>
    <lineage>
        <taxon>Eukaryota</taxon>
        <taxon>Metazoa</taxon>
        <taxon>Ecdysozoa</taxon>
        <taxon>Arthropoda</taxon>
        <taxon>Hexapoda</taxon>
        <taxon>Insecta</taxon>
        <taxon>Pterygota</taxon>
        <taxon>Neoptera</taxon>
        <taxon>Endopterygota</taxon>
        <taxon>Diptera</taxon>
        <taxon>Brachycera</taxon>
        <taxon>Muscomorpha</taxon>
        <taxon>Ephydroidea</taxon>
        <taxon>Drosophilidae</taxon>
        <taxon>Drosophila</taxon>
        <taxon>Sophophora</taxon>
    </lineage>
</organism>
<dbReference type="InParanoid" id="B4NNI7"/>
<feature type="region of interest" description="Disordered" evidence="1">
    <location>
        <begin position="113"/>
        <end position="227"/>
    </location>
</feature>